<dbReference type="Proteomes" id="UP000191089">
    <property type="component" value="Unassembled WGS sequence"/>
</dbReference>
<protein>
    <recommendedName>
        <fullName evidence="3">Secreted protein</fullName>
    </recommendedName>
</protein>
<evidence type="ECO:0000313" key="1">
    <source>
        <dbReference type="EMBL" id="OOX10413.1"/>
    </source>
</evidence>
<sequence>MKWVLRWRHSAMPGRHGPLIRRCWLSWLSWLLGPAQWSCMRVDMKQPALLTILVNSKVRGAITISCTRKISPFNRTPSTTHKCVTLACLVPVHQIIACSIEASTIETRGVGSIG</sequence>
<comment type="caution">
    <text evidence="1">The sequence shown here is derived from an EMBL/GenBank/DDBJ whole genome shotgun (WGS) entry which is preliminary data.</text>
</comment>
<evidence type="ECO:0008006" key="3">
    <source>
        <dbReference type="Google" id="ProtNLM"/>
    </source>
</evidence>
<gene>
    <name evidence="1" type="ORF">Xcaj_16315</name>
</gene>
<proteinExistence type="predicted"/>
<keyword evidence="2" id="KW-1185">Reference proteome</keyword>
<accession>A0ABX3M7C6</accession>
<dbReference type="EMBL" id="LOKQ01000284">
    <property type="protein sequence ID" value="OOX10413.1"/>
    <property type="molecule type" value="Genomic_DNA"/>
</dbReference>
<organism evidence="1 2">
    <name type="scientific">Xanthomonas axonopodis pv. cajani</name>
    <dbReference type="NCBI Taxonomy" id="487827"/>
    <lineage>
        <taxon>Bacteria</taxon>
        <taxon>Pseudomonadati</taxon>
        <taxon>Pseudomonadota</taxon>
        <taxon>Gammaproteobacteria</taxon>
        <taxon>Lysobacterales</taxon>
        <taxon>Lysobacteraceae</taxon>
        <taxon>Xanthomonas</taxon>
    </lineage>
</organism>
<reference evidence="1 2" key="1">
    <citation type="submission" date="2015-12" db="EMBL/GenBank/DDBJ databases">
        <authorList>
            <person name="Bansal K."/>
            <person name="Midha S."/>
            <person name="Patil P.B."/>
        </authorList>
    </citation>
    <scope>NUCLEOTIDE SEQUENCE [LARGE SCALE GENOMIC DNA]</scope>
    <source>
        <strain evidence="1 2">LMG558</strain>
    </source>
</reference>
<name>A0ABX3M7C6_9XANT</name>
<evidence type="ECO:0000313" key="2">
    <source>
        <dbReference type="Proteomes" id="UP000191089"/>
    </source>
</evidence>